<keyword evidence="2" id="KW-1185">Reference proteome</keyword>
<name>A0ACC1QRI1_9HYPO</name>
<reference evidence="1" key="1">
    <citation type="submission" date="2022-07" db="EMBL/GenBank/DDBJ databases">
        <title>Genome Sequence of Lecanicillium saksenae.</title>
        <authorList>
            <person name="Buettner E."/>
        </authorList>
    </citation>
    <scope>NUCLEOTIDE SEQUENCE</scope>
    <source>
        <strain evidence="1">VT-O1</strain>
    </source>
</reference>
<gene>
    <name evidence="1" type="ORF">NLG97_g6873</name>
</gene>
<organism evidence="1 2">
    <name type="scientific">Lecanicillium saksenae</name>
    <dbReference type="NCBI Taxonomy" id="468837"/>
    <lineage>
        <taxon>Eukaryota</taxon>
        <taxon>Fungi</taxon>
        <taxon>Dikarya</taxon>
        <taxon>Ascomycota</taxon>
        <taxon>Pezizomycotina</taxon>
        <taxon>Sordariomycetes</taxon>
        <taxon>Hypocreomycetidae</taxon>
        <taxon>Hypocreales</taxon>
        <taxon>Cordycipitaceae</taxon>
        <taxon>Lecanicillium</taxon>
    </lineage>
</organism>
<sequence>MFAASHLPGVLRTLRGVLFPNNAPGKSSLAPPSSDEGFVALRKRAAGALLGLLPTSVARVYFGGASAAAQRDGMEELLMVLNDEYCNKHLMYSVLELILVRLMPELSEKGVGELWEERLG</sequence>
<accession>A0ACC1QRI1</accession>
<comment type="caution">
    <text evidence="1">The sequence shown here is derived from an EMBL/GenBank/DDBJ whole genome shotgun (WGS) entry which is preliminary data.</text>
</comment>
<evidence type="ECO:0000313" key="2">
    <source>
        <dbReference type="Proteomes" id="UP001148737"/>
    </source>
</evidence>
<dbReference type="Proteomes" id="UP001148737">
    <property type="component" value="Unassembled WGS sequence"/>
</dbReference>
<protein>
    <submittedName>
        <fullName evidence="1">Uncharacterized protein</fullName>
    </submittedName>
</protein>
<proteinExistence type="predicted"/>
<dbReference type="EMBL" id="JANAKD010000975">
    <property type="protein sequence ID" value="KAJ3485181.1"/>
    <property type="molecule type" value="Genomic_DNA"/>
</dbReference>
<evidence type="ECO:0000313" key="1">
    <source>
        <dbReference type="EMBL" id="KAJ3485181.1"/>
    </source>
</evidence>